<evidence type="ECO:0000256" key="6">
    <source>
        <dbReference type="ARBA" id="ARBA00023163"/>
    </source>
</evidence>
<evidence type="ECO:0000256" key="4">
    <source>
        <dbReference type="ARBA" id="ARBA00023015"/>
    </source>
</evidence>
<keyword evidence="4 9" id="KW-0805">Transcription regulation</keyword>
<evidence type="ECO:0000256" key="5">
    <source>
        <dbReference type="ARBA" id="ARBA00023125"/>
    </source>
</evidence>
<dbReference type="AlphaFoldDB" id="A0A8J5GPF4"/>
<organism evidence="12 13">
    <name type="scientific">Zingiber officinale</name>
    <name type="common">Ginger</name>
    <name type="synonym">Amomum zingiber</name>
    <dbReference type="NCBI Taxonomy" id="94328"/>
    <lineage>
        <taxon>Eukaryota</taxon>
        <taxon>Viridiplantae</taxon>
        <taxon>Streptophyta</taxon>
        <taxon>Embryophyta</taxon>
        <taxon>Tracheophyta</taxon>
        <taxon>Spermatophyta</taxon>
        <taxon>Magnoliopsida</taxon>
        <taxon>Liliopsida</taxon>
        <taxon>Zingiberales</taxon>
        <taxon>Zingiberaceae</taxon>
        <taxon>Zingiber</taxon>
    </lineage>
</organism>
<keyword evidence="5 8" id="KW-0238">DNA-binding</keyword>
<sequence length="485" mass="52020">MGVQVAGTWSASTTPSQAAVFAAVVSTVGSGKRKGIVGCTFLGAGESARLLRTRSMEVGGGRGRKPLGHGFLRRRAFGAMTECFPSGGVDDGRAEEDNVEEFAQRLEESILELQQQQGNGGDASLFSASFCLNTSSPLSLSKQEPSTEPPWVPVRPEPPDWPGQIVPASVEKKQHDFTAKMPLPSPRHLASSRDPPTVSTVPLTSTDHPLALSHPPPSPPAARPPLVLHSIDPHPSTSSTLLSIKAPDHQTPPLLDSSHRSIQQCQPLPMHSSLAWILAALSSHWIQVTGTAMELSGGGSEKAQQRKQSETSAAEALSCPRCESTETKFCYYNNYSKLQPRHYCRACRRHWTNGGALRDVPVGGGRKNKRIKGSPGSKRTDVTLPEEEENHSSSSGALASMNAAPERGLGSLFCPEPGILGGIPFSPLLYDHVGQQDGGLFAMESATRHLSPASNLSHWDDIIDLVNLELKPPASELTDHTLTYR</sequence>
<evidence type="ECO:0000313" key="13">
    <source>
        <dbReference type="Proteomes" id="UP000734854"/>
    </source>
</evidence>
<evidence type="ECO:0000256" key="8">
    <source>
        <dbReference type="PROSITE-ProRule" id="PRU00071"/>
    </source>
</evidence>
<name>A0A8J5GPF4_ZINOF</name>
<comment type="subcellular location">
    <subcellularLocation>
        <location evidence="8 9">Nucleus</location>
    </subcellularLocation>
</comment>
<dbReference type="PROSITE" id="PS01361">
    <property type="entry name" value="ZF_DOF_1"/>
    <property type="match status" value="1"/>
</dbReference>
<feature type="region of interest" description="Disordered" evidence="10">
    <location>
        <begin position="137"/>
        <end position="158"/>
    </location>
</feature>
<feature type="region of interest" description="Disordered" evidence="10">
    <location>
        <begin position="180"/>
        <end position="227"/>
    </location>
</feature>
<dbReference type="Pfam" id="PF02701">
    <property type="entry name" value="Zn_ribbon_Dof"/>
    <property type="match status" value="1"/>
</dbReference>
<evidence type="ECO:0000256" key="3">
    <source>
        <dbReference type="ARBA" id="ARBA00022833"/>
    </source>
</evidence>
<dbReference type="EMBL" id="JACMSC010000010">
    <property type="protein sequence ID" value="KAG6503642.1"/>
    <property type="molecule type" value="Genomic_DNA"/>
</dbReference>
<comment type="caution">
    <text evidence="12">The sequence shown here is derived from an EMBL/GenBank/DDBJ whole genome shotgun (WGS) entry which is preliminary data.</text>
</comment>
<gene>
    <name evidence="12" type="ORF">ZIOFF_035959</name>
</gene>
<feature type="domain" description="Dof-type" evidence="11">
    <location>
        <begin position="317"/>
        <end position="371"/>
    </location>
</feature>
<keyword evidence="3 9" id="KW-0862">Zinc</keyword>
<feature type="compositionally biased region" description="Polar residues" evidence="10">
    <location>
        <begin position="137"/>
        <end position="146"/>
    </location>
</feature>
<dbReference type="PANTHER" id="PTHR31992:SF97">
    <property type="entry name" value="DOF ZINC FINGER PROTEIN"/>
    <property type="match status" value="1"/>
</dbReference>
<evidence type="ECO:0000256" key="2">
    <source>
        <dbReference type="ARBA" id="ARBA00022771"/>
    </source>
</evidence>
<evidence type="ECO:0000256" key="7">
    <source>
        <dbReference type="ARBA" id="ARBA00023242"/>
    </source>
</evidence>
<dbReference type="GO" id="GO:0005634">
    <property type="term" value="C:nucleus"/>
    <property type="evidence" value="ECO:0007669"/>
    <property type="project" value="UniProtKB-SubCell"/>
</dbReference>
<evidence type="ECO:0000259" key="11">
    <source>
        <dbReference type="PROSITE" id="PS50884"/>
    </source>
</evidence>
<keyword evidence="13" id="KW-1185">Reference proteome</keyword>
<dbReference type="GO" id="GO:0008270">
    <property type="term" value="F:zinc ion binding"/>
    <property type="evidence" value="ECO:0007669"/>
    <property type="project" value="UniProtKB-KW"/>
</dbReference>
<dbReference type="InterPro" id="IPR003851">
    <property type="entry name" value="Znf_Dof"/>
</dbReference>
<dbReference type="GO" id="GO:0003700">
    <property type="term" value="F:DNA-binding transcription factor activity"/>
    <property type="evidence" value="ECO:0007669"/>
    <property type="project" value="UniProtKB-UniRule"/>
</dbReference>
<dbReference type="Proteomes" id="UP000734854">
    <property type="component" value="Unassembled WGS sequence"/>
</dbReference>
<dbReference type="GO" id="GO:0003677">
    <property type="term" value="F:DNA binding"/>
    <property type="evidence" value="ECO:0007669"/>
    <property type="project" value="UniProtKB-UniRule"/>
</dbReference>
<comment type="function">
    <text evidence="9">Transcription factor that binds specifically to a 5'-AA[AG]G-3' consensus core sequence.</text>
</comment>
<feature type="compositionally biased region" description="Pro residues" evidence="10">
    <location>
        <begin position="147"/>
        <end position="158"/>
    </location>
</feature>
<feature type="region of interest" description="Disordered" evidence="10">
    <location>
        <begin position="360"/>
        <end position="398"/>
    </location>
</feature>
<keyword evidence="1 9" id="KW-0479">Metal-binding</keyword>
<keyword evidence="6 9" id="KW-0804">Transcription</keyword>
<protein>
    <recommendedName>
        <fullName evidence="9">Dof zinc finger protein</fullName>
    </recommendedName>
</protein>
<dbReference type="PROSITE" id="PS50884">
    <property type="entry name" value="ZF_DOF_2"/>
    <property type="match status" value="1"/>
</dbReference>
<accession>A0A8J5GPF4</accession>
<proteinExistence type="predicted"/>
<feature type="compositionally biased region" description="Low complexity" evidence="10">
    <location>
        <begin position="195"/>
        <end position="213"/>
    </location>
</feature>
<dbReference type="InterPro" id="IPR045174">
    <property type="entry name" value="Dof"/>
</dbReference>
<evidence type="ECO:0000256" key="1">
    <source>
        <dbReference type="ARBA" id="ARBA00022723"/>
    </source>
</evidence>
<dbReference type="PANTHER" id="PTHR31992">
    <property type="entry name" value="DOF ZINC FINGER PROTEIN DOF1.4-RELATED"/>
    <property type="match status" value="1"/>
</dbReference>
<feature type="region of interest" description="Disordered" evidence="10">
    <location>
        <begin position="295"/>
        <end position="314"/>
    </location>
</feature>
<evidence type="ECO:0000256" key="9">
    <source>
        <dbReference type="RuleBase" id="RU369094"/>
    </source>
</evidence>
<keyword evidence="7 8" id="KW-0539">Nucleus</keyword>
<reference evidence="12 13" key="1">
    <citation type="submission" date="2020-08" db="EMBL/GenBank/DDBJ databases">
        <title>Plant Genome Project.</title>
        <authorList>
            <person name="Zhang R.-G."/>
        </authorList>
    </citation>
    <scope>NUCLEOTIDE SEQUENCE [LARGE SCALE GENOMIC DNA]</scope>
    <source>
        <tissue evidence="12">Rhizome</tissue>
    </source>
</reference>
<feature type="compositionally biased region" description="Pro residues" evidence="10">
    <location>
        <begin position="214"/>
        <end position="223"/>
    </location>
</feature>
<keyword evidence="2 8" id="KW-0863">Zinc-finger</keyword>
<evidence type="ECO:0000313" key="12">
    <source>
        <dbReference type="EMBL" id="KAG6503642.1"/>
    </source>
</evidence>
<evidence type="ECO:0000256" key="10">
    <source>
        <dbReference type="SAM" id="MobiDB-lite"/>
    </source>
</evidence>